<keyword evidence="2" id="KW-1185">Reference proteome</keyword>
<evidence type="ECO:0000313" key="2">
    <source>
        <dbReference type="Proteomes" id="UP000887572"/>
    </source>
</evidence>
<proteinExistence type="predicted"/>
<evidence type="ECO:0000313" key="3">
    <source>
        <dbReference type="WBParaSite" id="Gr19_v10_g7820.t3"/>
    </source>
</evidence>
<dbReference type="AlphaFoldDB" id="A0A914I886"/>
<dbReference type="WBParaSite" id="Gr19_v10_g7820.t3">
    <property type="protein sequence ID" value="Gr19_v10_g7820.t3"/>
    <property type="gene ID" value="Gr19_v10_g7820"/>
</dbReference>
<name>A0A914I886_GLORO</name>
<dbReference type="Proteomes" id="UP000887572">
    <property type="component" value="Unplaced"/>
</dbReference>
<sequence>MERLPFHVQNMSNNENKKQRIDNKMKWENNVLRTGWEVGRYKTHFGAIRATPSPRISPCHSVVVSPCSSTKASPTNTPSLPPLLASKNRPKKWERVYVHAHVNPITPHIFRDRTDGGERVIHCKEMIVRAEGTPTTHSFRSINC</sequence>
<evidence type="ECO:0000256" key="1">
    <source>
        <dbReference type="SAM" id="MobiDB-lite"/>
    </source>
</evidence>
<organism evidence="2 3">
    <name type="scientific">Globodera rostochiensis</name>
    <name type="common">Golden nematode worm</name>
    <name type="synonym">Heterodera rostochiensis</name>
    <dbReference type="NCBI Taxonomy" id="31243"/>
    <lineage>
        <taxon>Eukaryota</taxon>
        <taxon>Metazoa</taxon>
        <taxon>Ecdysozoa</taxon>
        <taxon>Nematoda</taxon>
        <taxon>Chromadorea</taxon>
        <taxon>Rhabditida</taxon>
        <taxon>Tylenchina</taxon>
        <taxon>Tylenchomorpha</taxon>
        <taxon>Tylenchoidea</taxon>
        <taxon>Heteroderidae</taxon>
        <taxon>Heteroderinae</taxon>
        <taxon>Globodera</taxon>
    </lineage>
</organism>
<reference evidence="3" key="1">
    <citation type="submission" date="2022-11" db="UniProtKB">
        <authorList>
            <consortium name="WormBaseParasite"/>
        </authorList>
    </citation>
    <scope>IDENTIFICATION</scope>
</reference>
<feature type="region of interest" description="Disordered" evidence="1">
    <location>
        <begin position="67"/>
        <end position="86"/>
    </location>
</feature>
<protein>
    <submittedName>
        <fullName evidence="3">Acetyl-CoA carboxylase</fullName>
    </submittedName>
</protein>
<accession>A0A914I886</accession>